<evidence type="ECO:0000256" key="2">
    <source>
        <dbReference type="SAM" id="Phobius"/>
    </source>
</evidence>
<evidence type="ECO:0000313" key="3">
    <source>
        <dbReference type="Proteomes" id="UP000887574"/>
    </source>
</evidence>
<protein>
    <submittedName>
        <fullName evidence="4">Uncharacterized protein</fullName>
    </submittedName>
</protein>
<feature type="region of interest" description="Disordered" evidence="1">
    <location>
        <begin position="264"/>
        <end position="292"/>
    </location>
</feature>
<dbReference type="Proteomes" id="UP000887574">
    <property type="component" value="Unplaced"/>
</dbReference>
<feature type="region of interest" description="Disordered" evidence="1">
    <location>
        <begin position="316"/>
        <end position="350"/>
    </location>
</feature>
<proteinExistence type="predicted"/>
<accession>A0A915EEF0</accession>
<keyword evidence="2" id="KW-0472">Membrane</keyword>
<name>A0A915EEF0_9BILA</name>
<reference evidence="4" key="1">
    <citation type="submission" date="2022-11" db="UniProtKB">
        <authorList>
            <consortium name="WormBaseParasite"/>
        </authorList>
    </citation>
    <scope>IDENTIFICATION</scope>
</reference>
<evidence type="ECO:0000313" key="4">
    <source>
        <dbReference type="WBParaSite" id="jg5476"/>
    </source>
</evidence>
<feature type="region of interest" description="Disordered" evidence="1">
    <location>
        <begin position="150"/>
        <end position="184"/>
    </location>
</feature>
<dbReference type="WBParaSite" id="jg5476">
    <property type="protein sequence ID" value="jg5476"/>
    <property type="gene ID" value="jg5476"/>
</dbReference>
<evidence type="ECO:0000256" key="1">
    <source>
        <dbReference type="SAM" id="MobiDB-lite"/>
    </source>
</evidence>
<keyword evidence="2" id="KW-0812">Transmembrane</keyword>
<keyword evidence="3" id="KW-1185">Reference proteome</keyword>
<keyword evidence="2" id="KW-1133">Transmembrane helix</keyword>
<feature type="transmembrane region" description="Helical" evidence="2">
    <location>
        <begin position="67"/>
        <end position="90"/>
    </location>
</feature>
<feature type="compositionally biased region" description="Low complexity" evidence="1">
    <location>
        <begin position="327"/>
        <end position="350"/>
    </location>
</feature>
<dbReference type="AlphaFoldDB" id="A0A915EEF0"/>
<organism evidence="3 4">
    <name type="scientific">Ditylenchus dipsaci</name>
    <dbReference type="NCBI Taxonomy" id="166011"/>
    <lineage>
        <taxon>Eukaryota</taxon>
        <taxon>Metazoa</taxon>
        <taxon>Ecdysozoa</taxon>
        <taxon>Nematoda</taxon>
        <taxon>Chromadorea</taxon>
        <taxon>Rhabditida</taxon>
        <taxon>Tylenchina</taxon>
        <taxon>Tylenchomorpha</taxon>
        <taxon>Sphaerularioidea</taxon>
        <taxon>Anguinidae</taxon>
        <taxon>Anguininae</taxon>
        <taxon>Ditylenchus</taxon>
    </lineage>
</organism>
<sequence length="350" mass="39529">MVLQSVLCSLQATIYGNNTSLDWMQHSSWKEDMVLSPLSNPDPYSRRHNLQSHISAPSCYLPVQEDWIYLLVSLLVLPSLPFLLIFVWFLSGLCKHVSYSSQLCEIRAEILSCKRRPSLPKRLSTISSEYSTTPTVKHLVIRVNGSDKTTCRSYPTSDPRHKRRNVSQWLEKSRKQHRQTKKPSALLHVDPANQLFSDGVSVNSSSTFDLTSVSEKEAQAICDPILWYSWTVYGIIAEQLSQQIEINRKFAEQWQEFQLTRDNRPTTADFSAPEHPRNSSAQVEGESESGRELRLLSNKKKKASLKSIKLPFTLAFTGPPTQPPGTPTYFPTNPSCSSGTPTYSTGTPTY</sequence>